<comment type="caution">
    <text evidence="5">The sequence shown here is derived from an EMBL/GenBank/DDBJ whole genome shotgun (WGS) entry which is preliminary data.</text>
</comment>
<sequence>MSLSRKDKPLYLQIKNILKDRILYGTYSLGTNIPSEPQLEKEFAVSKITVRNAIQELAQEGYVEKGSGKGTKVIRNTSASKLSKWKRFTEILVDEGYQLQKQWLRAGVTHNEAETELYRLFGERCLSLQRVYSLDAVPYIHYTHYLSIAIDEVDLSDLNAAQSLYELLEEQEISLDKLRDEFAVALPPEEVGEILGIKKGTAVLKRSRYSYDVQGNLIEFSVGYYNTELQSYVVNYDV</sequence>
<evidence type="ECO:0000259" key="4">
    <source>
        <dbReference type="PROSITE" id="PS50949"/>
    </source>
</evidence>
<dbReference type="SMART" id="SM00866">
    <property type="entry name" value="UTRA"/>
    <property type="match status" value="1"/>
</dbReference>
<dbReference type="Pfam" id="PF07702">
    <property type="entry name" value="UTRA"/>
    <property type="match status" value="1"/>
</dbReference>
<name>A0ABQ1Y7Y5_9BACL</name>
<keyword evidence="1" id="KW-0805">Transcription regulation</keyword>
<organism evidence="5 6">
    <name type="scientific">Paenibacillus segetis</name>
    <dbReference type="NCBI Taxonomy" id="1325360"/>
    <lineage>
        <taxon>Bacteria</taxon>
        <taxon>Bacillati</taxon>
        <taxon>Bacillota</taxon>
        <taxon>Bacilli</taxon>
        <taxon>Bacillales</taxon>
        <taxon>Paenibacillaceae</taxon>
        <taxon>Paenibacillus</taxon>
    </lineage>
</organism>
<dbReference type="PANTHER" id="PTHR44846:SF1">
    <property type="entry name" value="MANNOSYL-D-GLYCERATE TRANSPORT_METABOLISM SYSTEM REPRESSOR MNGR-RELATED"/>
    <property type="match status" value="1"/>
</dbReference>
<dbReference type="SMART" id="SM00345">
    <property type="entry name" value="HTH_GNTR"/>
    <property type="match status" value="1"/>
</dbReference>
<evidence type="ECO:0000256" key="2">
    <source>
        <dbReference type="ARBA" id="ARBA00023125"/>
    </source>
</evidence>
<evidence type="ECO:0000256" key="3">
    <source>
        <dbReference type="ARBA" id="ARBA00023163"/>
    </source>
</evidence>
<keyword evidence="2" id="KW-0238">DNA-binding</keyword>
<dbReference type="CDD" id="cd07377">
    <property type="entry name" value="WHTH_GntR"/>
    <property type="match status" value="1"/>
</dbReference>
<evidence type="ECO:0000256" key="1">
    <source>
        <dbReference type="ARBA" id="ARBA00023015"/>
    </source>
</evidence>
<dbReference type="InterPro" id="IPR036390">
    <property type="entry name" value="WH_DNA-bd_sf"/>
</dbReference>
<dbReference type="PROSITE" id="PS50949">
    <property type="entry name" value="HTH_GNTR"/>
    <property type="match status" value="1"/>
</dbReference>
<dbReference type="InterPro" id="IPR011663">
    <property type="entry name" value="UTRA"/>
</dbReference>
<dbReference type="SUPFAM" id="SSF64288">
    <property type="entry name" value="Chorismate lyase-like"/>
    <property type="match status" value="1"/>
</dbReference>
<protein>
    <submittedName>
        <fullName evidence="5">GntR family transcriptional regulator</fullName>
    </submittedName>
</protein>
<gene>
    <name evidence="5" type="ORF">GCM10008013_08640</name>
</gene>
<dbReference type="InterPro" id="IPR000524">
    <property type="entry name" value="Tscrpt_reg_HTH_GntR"/>
</dbReference>
<dbReference type="SUPFAM" id="SSF46785">
    <property type="entry name" value="Winged helix' DNA-binding domain"/>
    <property type="match status" value="1"/>
</dbReference>
<keyword evidence="3" id="KW-0804">Transcription</keyword>
<dbReference type="Pfam" id="PF00392">
    <property type="entry name" value="GntR"/>
    <property type="match status" value="1"/>
</dbReference>
<accession>A0ABQ1Y7Y5</accession>
<proteinExistence type="predicted"/>
<evidence type="ECO:0000313" key="6">
    <source>
        <dbReference type="Proteomes" id="UP000659344"/>
    </source>
</evidence>
<dbReference type="Proteomes" id="UP000659344">
    <property type="component" value="Unassembled WGS sequence"/>
</dbReference>
<dbReference type="PRINTS" id="PR00035">
    <property type="entry name" value="HTHGNTR"/>
</dbReference>
<dbReference type="PANTHER" id="PTHR44846">
    <property type="entry name" value="MANNOSYL-D-GLYCERATE TRANSPORT/METABOLISM SYSTEM REPRESSOR MNGR-RELATED"/>
    <property type="match status" value="1"/>
</dbReference>
<dbReference type="InterPro" id="IPR050679">
    <property type="entry name" value="Bact_HTH_transcr_reg"/>
</dbReference>
<evidence type="ECO:0000313" key="5">
    <source>
        <dbReference type="EMBL" id="GGH14769.1"/>
    </source>
</evidence>
<dbReference type="EMBL" id="BMFT01000001">
    <property type="protein sequence ID" value="GGH14769.1"/>
    <property type="molecule type" value="Genomic_DNA"/>
</dbReference>
<dbReference type="Gene3D" id="1.10.10.10">
    <property type="entry name" value="Winged helix-like DNA-binding domain superfamily/Winged helix DNA-binding domain"/>
    <property type="match status" value="1"/>
</dbReference>
<dbReference type="Gene3D" id="3.40.1410.10">
    <property type="entry name" value="Chorismate lyase-like"/>
    <property type="match status" value="1"/>
</dbReference>
<reference evidence="6" key="1">
    <citation type="journal article" date="2019" name="Int. J. Syst. Evol. Microbiol.">
        <title>The Global Catalogue of Microorganisms (GCM) 10K type strain sequencing project: providing services to taxonomists for standard genome sequencing and annotation.</title>
        <authorList>
            <consortium name="The Broad Institute Genomics Platform"/>
            <consortium name="The Broad Institute Genome Sequencing Center for Infectious Disease"/>
            <person name="Wu L."/>
            <person name="Ma J."/>
        </authorList>
    </citation>
    <scope>NUCLEOTIDE SEQUENCE [LARGE SCALE GENOMIC DNA]</scope>
    <source>
        <strain evidence="6">CGMCC 1.12769</strain>
    </source>
</reference>
<dbReference type="InterPro" id="IPR028978">
    <property type="entry name" value="Chorismate_lyase_/UTRA_dom_sf"/>
</dbReference>
<feature type="domain" description="HTH gntR-type" evidence="4">
    <location>
        <begin position="8"/>
        <end position="76"/>
    </location>
</feature>
<dbReference type="InterPro" id="IPR036388">
    <property type="entry name" value="WH-like_DNA-bd_sf"/>
</dbReference>
<keyword evidence="6" id="KW-1185">Reference proteome</keyword>